<proteinExistence type="predicted"/>
<evidence type="ECO:0000313" key="1">
    <source>
        <dbReference type="EMBL" id="QIK71700.1"/>
    </source>
</evidence>
<dbReference type="EMBL" id="CP049865">
    <property type="protein sequence ID" value="QIK71700.1"/>
    <property type="molecule type" value="Genomic_DNA"/>
</dbReference>
<protein>
    <submittedName>
        <fullName evidence="1">DUF4303 domain-containing protein</fullName>
    </submittedName>
</protein>
<dbReference type="Proteomes" id="UP000501058">
    <property type="component" value="Chromosome"/>
</dbReference>
<dbReference type="KEGG" id="prv:G7070_04705"/>
<evidence type="ECO:0000313" key="2">
    <source>
        <dbReference type="Proteomes" id="UP000501058"/>
    </source>
</evidence>
<organism evidence="1 2">
    <name type="scientific">Propioniciclava coleopterorum</name>
    <dbReference type="NCBI Taxonomy" id="2714937"/>
    <lineage>
        <taxon>Bacteria</taxon>
        <taxon>Bacillati</taxon>
        <taxon>Actinomycetota</taxon>
        <taxon>Actinomycetes</taxon>
        <taxon>Propionibacteriales</taxon>
        <taxon>Propionibacteriaceae</taxon>
        <taxon>Propioniciclava</taxon>
    </lineage>
</organism>
<dbReference type="AlphaFoldDB" id="A0A6G7Y4F2"/>
<gene>
    <name evidence="1" type="ORF">G7070_04705</name>
</gene>
<accession>A0A6G7Y4F2</accession>
<keyword evidence="2" id="KW-1185">Reference proteome</keyword>
<dbReference type="Pfam" id="PF14136">
    <property type="entry name" value="DUF4303"/>
    <property type="match status" value="1"/>
</dbReference>
<dbReference type="InterPro" id="IPR025409">
    <property type="entry name" value="DUF4303"/>
</dbReference>
<dbReference type="RefSeq" id="WP_166232357.1">
    <property type="nucleotide sequence ID" value="NZ_CP049865.1"/>
</dbReference>
<reference evidence="1 2" key="1">
    <citation type="submission" date="2020-03" db="EMBL/GenBank/DDBJ databases">
        <title>Propioniciclava sp. nov., isolated from Hydrophilus acuminatus.</title>
        <authorList>
            <person name="Hyun D.-W."/>
            <person name="Bae J.-W."/>
        </authorList>
    </citation>
    <scope>NUCLEOTIDE SEQUENCE [LARGE SCALE GENOMIC DNA]</scope>
    <source>
        <strain evidence="1 2">HDW11</strain>
    </source>
</reference>
<sequence length="189" mass="20383">MLPDDPTAPGVLSAALTPALATALERQVTGVPDAEVVGLGVFTDADATSIVAVANTRAHLDAMVAAKPRYAADQVWDMGAWWTPARDTPPREPDPLRGFEAAFGQVHDRLQGDAAVGAPVMASRRFIWDAILTALVDLRARGFFARWPNAVIEMDAYDAEIDFEEIADWGDRLNPPEVARGFRAFLGIA</sequence>
<name>A0A6G7Y4F2_9ACTN</name>